<dbReference type="AlphaFoldDB" id="A0A9X2YAZ2"/>
<evidence type="ECO:0000313" key="1">
    <source>
        <dbReference type="EMBL" id="MCV7070114.1"/>
    </source>
</evidence>
<dbReference type="Proteomes" id="UP001140272">
    <property type="component" value="Unassembled WGS sequence"/>
</dbReference>
<reference evidence="1" key="1">
    <citation type="submission" date="2020-07" db="EMBL/GenBank/DDBJ databases">
        <authorList>
            <person name="Pettersson B.M.F."/>
            <person name="Behra P.R.K."/>
            <person name="Ramesh M."/>
            <person name="Das S."/>
            <person name="Dasgupta S."/>
            <person name="Kirsebom L.A."/>
        </authorList>
    </citation>
    <scope>NUCLEOTIDE SEQUENCE</scope>
    <source>
        <strain evidence="1">DSM 45406</strain>
    </source>
</reference>
<gene>
    <name evidence="1" type="ORF">H7H73_06020</name>
    <name evidence="2" type="ORF">MJO55_06070</name>
</gene>
<proteinExistence type="predicted"/>
<dbReference type="EMBL" id="CP092427">
    <property type="protein sequence ID" value="ULP37992.1"/>
    <property type="molecule type" value="Genomic_DNA"/>
</dbReference>
<dbReference type="RefSeq" id="WP_239735780.1">
    <property type="nucleotide sequence ID" value="NZ_CP092427.2"/>
</dbReference>
<accession>A0A9X2YAZ2</accession>
<reference evidence="2" key="3">
    <citation type="submission" date="2022-08" db="EMBL/GenBank/DDBJ databases">
        <title>Whole genome sequencing of non-tuberculosis mycobacteria type-strains.</title>
        <authorList>
            <person name="Igarashi Y."/>
            <person name="Osugi A."/>
            <person name="Mitarai S."/>
        </authorList>
    </citation>
    <scope>NUCLEOTIDE SEQUENCE</scope>
    <source>
        <strain evidence="2">JCM 16372</strain>
    </source>
</reference>
<organism evidence="1 4">
    <name type="scientific">Mycolicibacterium rufum</name>
    <dbReference type="NCBI Taxonomy" id="318424"/>
    <lineage>
        <taxon>Bacteria</taxon>
        <taxon>Bacillati</taxon>
        <taxon>Actinomycetota</taxon>
        <taxon>Actinomycetes</taxon>
        <taxon>Mycobacteriales</taxon>
        <taxon>Mycobacteriaceae</taxon>
        <taxon>Mycolicibacterium</taxon>
    </lineage>
</organism>
<keyword evidence="3" id="KW-1185">Reference proteome</keyword>
<dbReference type="Proteomes" id="UP001055159">
    <property type="component" value="Chromosome"/>
</dbReference>
<evidence type="ECO:0000313" key="3">
    <source>
        <dbReference type="Proteomes" id="UP001055159"/>
    </source>
</evidence>
<dbReference type="EMBL" id="JACKRN010000222">
    <property type="protein sequence ID" value="MCV7070114.1"/>
    <property type="molecule type" value="Genomic_DNA"/>
</dbReference>
<protein>
    <submittedName>
        <fullName evidence="1">Uncharacterized protein</fullName>
    </submittedName>
</protein>
<reference evidence="1" key="2">
    <citation type="journal article" date="2022" name="BMC Genomics">
        <title>Comparative genome analysis of mycobacteria focusing on tRNA and non-coding RNA.</title>
        <authorList>
            <person name="Behra P.R.K."/>
            <person name="Pettersson B.M.F."/>
            <person name="Ramesh M."/>
            <person name="Das S."/>
            <person name="Dasgupta S."/>
            <person name="Kirsebom L.A."/>
        </authorList>
    </citation>
    <scope>NUCLEOTIDE SEQUENCE</scope>
    <source>
        <strain evidence="1">DSM 45406</strain>
    </source>
</reference>
<evidence type="ECO:0000313" key="2">
    <source>
        <dbReference type="EMBL" id="ULP37992.1"/>
    </source>
</evidence>
<sequence>MMGIHVRIDRIVVDDATLARRFDREVRAALETELADLIASTPRSRWRTSRTVRAVRGTLPGSAHCDIARAAAHALHRAVITAAAPTRYGEH</sequence>
<name>A0A9X2YAZ2_9MYCO</name>
<evidence type="ECO:0000313" key="4">
    <source>
        <dbReference type="Proteomes" id="UP001140272"/>
    </source>
</evidence>